<reference evidence="1" key="1">
    <citation type="journal article" date="2023" name="Mol. Phylogenet. Evol.">
        <title>Genome-scale phylogeny and comparative genomics of the fungal order Sordariales.</title>
        <authorList>
            <person name="Hensen N."/>
            <person name="Bonometti L."/>
            <person name="Westerberg I."/>
            <person name="Brannstrom I.O."/>
            <person name="Guillou S."/>
            <person name="Cros-Aarteil S."/>
            <person name="Calhoun S."/>
            <person name="Haridas S."/>
            <person name="Kuo A."/>
            <person name="Mondo S."/>
            <person name="Pangilinan J."/>
            <person name="Riley R."/>
            <person name="LaButti K."/>
            <person name="Andreopoulos B."/>
            <person name="Lipzen A."/>
            <person name="Chen C."/>
            <person name="Yan M."/>
            <person name="Daum C."/>
            <person name="Ng V."/>
            <person name="Clum A."/>
            <person name="Steindorff A."/>
            <person name="Ohm R.A."/>
            <person name="Martin F."/>
            <person name="Silar P."/>
            <person name="Natvig D.O."/>
            <person name="Lalanne C."/>
            <person name="Gautier V."/>
            <person name="Ament-Velasquez S.L."/>
            <person name="Kruys A."/>
            <person name="Hutchinson M.I."/>
            <person name="Powell A.J."/>
            <person name="Barry K."/>
            <person name="Miller A.N."/>
            <person name="Grigoriev I.V."/>
            <person name="Debuchy R."/>
            <person name="Gladieux P."/>
            <person name="Hiltunen Thoren M."/>
            <person name="Johannesson H."/>
        </authorList>
    </citation>
    <scope>NUCLEOTIDE SEQUENCE</scope>
    <source>
        <strain evidence="1">CBS 314.62</strain>
    </source>
</reference>
<keyword evidence="2" id="KW-1185">Reference proteome</keyword>
<gene>
    <name evidence="1" type="ORF">B0T22DRAFT_474711</name>
</gene>
<dbReference type="EMBL" id="JAULSO010000019">
    <property type="protein sequence ID" value="KAK3680599.1"/>
    <property type="molecule type" value="Genomic_DNA"/>
</dbReference>
<dbReference type="Proteomes" id="UP001270362">
    <property type="component" value="Unassembled WGS sequence"/>
</dbReference>
<accession>A0AAE1C6W7</accession>
<protein>
    <submittedName>
        <fullName evidence="1">Uncharacterized protein</fullName>
    </submittedName>
</protein>
<name>A0AAE1C6W7_9PEZI</name>
<dbReference type="AlphaFoldDB" id="A0AAE1C6W7"/>
<sequence>VHCHTTTYSILEDALPLRNPARNTMLAAPTRPQEGRDSSKFHSVTPEILKMKYPALDPGKAEATLLVMGKAVKSVISGLKNTGSLSFKGRAVAQDAPCPRPKIIDNSDQPAADMTFEQDVNMCVVSRGTVETNGINFEDMLMMTVIATT</sequence>
<proteinExistence type="predicted"/>
<organism evidence="1 2">
    <name type="scientific">Podospora appendiculata</name>
    <dbReference type="NCBI Taxonomy" id="314037"/>
    <lineage>
        <taxon>Eukaryota</taxon>
        <taxon>Fungi</taxon>
        <taxon>Dikarya</taxon>
        <taxon>Ascomycota</taxon>
        <taxon>Pezizomycotina</taxon>
        <taxon>Sordariomycetes</taxon>
        <taxon>Sordariomycetidae</taxon>
        <taxon>Sordariales</taxon>
        <taxon>Podosporaceae</taxon>
        <taxon>Podospora</taxon>
    </lineage>
</organism>
<reference evidence="1" key="2">
    <citation type="submission" date="2023-06" db="EMBL/GenBank/DDBJ databases">
        <authorList>
            <consortium name="Lawrence Berkeley National Laboratory"/>
            <person name="Haridas S."/>
            <person name="Hensen N."/>
            <person name="Bonometti L."/>
            <person name="Westerberg I."/>
            <person name="Brannstrom I.O."/>
            <person name="Guillou S."/>
            <person name="Cros-Aarteil S."/>
            <person name="Calhoun S."/>
            <person name="Kuo A."/>
            <person name="Mondo S."/>
            <person name="Pangilinan J."/>
            <person name="Riley R."/>
            <person name="Labutti K."/>
            <person name="Andreopoulos B."/>
            <person name="Lipzen A."/>
            <person name="Chen C."/>
            <person name="Yanf M."/>
            <person name="Daum C."/>
            <person name="Ng V."/>
            <person name="Clum A."/>
            <person name="Steindorff A."/>
            <person name="Ohm R."/>
            <person name="Martin F."/>
            <person name="Silar P."/>
            <person name="Natvig D."/>
            <person name="Lalanne C."/>
            <person name="Gautier V."/>
            <person name="Ament-Velasquez S.L."/>
            <person name="Kruys A."/>
            <person name="Hutchinson M.I."/>
            <person name="Powell A.J."/>
            <person name="Barry K."/>
            <person name="Miller A.N."/>
            <person name="Grigoriev I.V."/>
            <person name="Debuchy R."/>
            <person name="Gladieux P."/>
            <person name="Thoren M.H."/>
            <person name="Johannesson H."/>
        </authorList>
    </citation>
    <scope>NUCLEOTIDE SEQUENCE</scope>
    <source>
        <strain evidence="1">CBS 314.62</strain>
    </source>
</reference>
<evidence type="ECO:0000313" key="1">
    <source>
        <dbReference type="EMBL" id="KAK3680599.1"/>
    </source>
</evidence>
<feature type="non-terminal residue" evidence="1">
    <location>
        <position position="1"/>
    </location>
</feature>
<evidence type="ECO:0000313" key="2">
    <source>
        <dbReference type="Proteomes" id="UP001270362"/>
    </source>
</evidence>
<comment type="caution">
    <text evidence="1">The sequence shown here is derived from an EMBL/GenBank/DDBJ whole genome shotgun (WGS) entry which is preliminary data.</text>
</comment>